<keyword evidence="3" id="KW-0949">S-adenosyl-L-methionine</keyword>
<evidence type="ECO:0000256" key="4">
    <source>
        <dbReference type="ARBA" id="ARBA00022884"/>
    </source>
</evidence>
<reference evidence="6 7" key="1">
    <citation type="submission" date="2019-10" db="EMBL/GenBank/DDBJ databases">
        <title>Sequencing and Assembly of Multiple Reported Metal-Biooxidizing Members of the Extremely Thermoacidophilic Archaeal Family Sulfolobaceae.</title>
        <authorList>
            <person name="Counts J.A."/>
            <person name="Kelly R.M."/>
        </authorList>
    </citation>
    <scope>NUCLEOTIDE SEQUENCE [LARGE SCALE GENOMIC DNA]</scope>
    <source>
        <strain evidence="6 7">DSM 6482</strain>
    </source>
</reference>
<dbReference type="PANTHER" id="PTHR22807:SF70">
    <property type="entry name" value="TRNA_RRNA CYTOSINE-C5-METHYLASE, NOL1_NOP2_SUN FAMILY, FUSED TO N-TERMINAL NUSB REGULATOR DOMAIN"/>
    <property type="match status" value="1"/>
</dbReference>
<sequence>MAIITNRQLSIFAEAFNLIMSGRSLENAFDIAFKESGKGLDRKRTFRTFVNTLKELHYVEEMFPCRNLYETFKIALEMAKENFPLTPMHFPLWIRERLLAAIGEEGITKLDKKTQWIRVNTLKGDFTETINSLKQKGISLLEKEFPMYEAKGKYPISKTREFEEGLVIPHDLSSYFVVKALEPKRGERILEIGSAPGIKTSLIQQLTKNQSWVVSIDISVRRTLTQKSLLRKWGVENVEIIVGDGENVPIRNIDKILIDAPCSNSGTFSSDPTVFLRLNRAELKNLVKIQSKILKKAVEYNVPTVFSTCSILPEEGEFQVERYLNHLSKIPWDESFYGYKKSKVYMHVARTYTHIHRCDSFFISRLNF</sequence>
<evidence type="ECO:0000259" key="5">
    <source>
        <dbReference type="PROSITE" id="PS51686"/>
    </source>
</evidence>
<dbReference type="PANTHER" id="PTHR22807">
    <property type="entry name" value="NOP2 YEAST -RELATED NOL1/NOP2/FMU SUN DOMAIN-CONTAINING"/>
    <property type="match status" value="1"/>
</dbReference>
<evidence type="ECO:0000313" key="6">
    <source>
        <dbReference type="EMBL" id="MUN29420.1"/>
    </source>
</evidence>
<protein>
    <submittedName>
        <fullName evidence="6">RsmB/NOP family class I SAM-dependent RNA methyltransferase</fullName>
    </submittedName>
</protein>
<dbReference type="Proteomes" id="UP000470772">
    <property type="component" value="Unassembled WGS sequence"/>
</dbReference>
<dbReference type="EMBL" id="WGGD01000005">
    <property type="protein sequence ID" value="MUN29420.1"/>
    <property type="molecule type" value="Genomic_DNA"/>
</dbReference>
<keyword evidence="1 6" id="KW-0489">Methyltransferase</keyword>
<dbReference type="PRINTS" id="PR02008">
    <property type="entry name" value="RCMTFAMILY"/>
</dbReference>
<evidence type="ECO:0000256" key="1">
    <source>
        <dbReference type="ARBA" id="ARBA00022603"/>
    </source>
</evidence>
<name>A0A6A9QM81_SULME</name>
<dbReference type="SUPFAM" id="SSF53335">
    <property type="entry name" value="S-adenosyl-L-methionine-dependent methyltransferases"/>
    <property type="match status" value="1"/>
</dbReference>
<evidence type="ECO:0000256" key="3">
    <source>
        <dbReference type="ARBA" id="ARBA00022691"/>
    </source>
</evidence>
<dbReference type="Gene3D" id="3.40.50.150">
    <property type="entry name" value="Vaccinia Virus protein VP39"/>
    <property type="match status" value="1"/>
</dbReference>
<comment type="caution">
    <text evidence="6">The sequence shown here is derived from an EMBL/GenBank/DDBJ whole genome shotgun (WGS) entry which is preliminary data.</text>
</comment>
<dbReference type="InterPro" id="IPR049560">
    <property type="entry name" value="MeTrfase_RsmB-F_NOP2_cat"/>
</dbReference>
<evidence type="ECO:0000256" key="2">
    <source>
        <dbReference type="ARBA" id="ARBA00022679"/>
    </source>
</evidence>
<dbReference type="GO" id="GO:0001510">
    <property type="term" value="P:RNA methylation"/>
    <property type="evidence" value="ECO:0007669"/>
    <property type="project" value="InterPro"/>
</dbReference>
<evidence type="ECO:0000313" key="7">
    <source>
        <dbReference type="Proteomes" id="UP000470772"/>
    </source>
</evidence>
<feature type="domain" description="SAM-dependent MTase RsmB/NOP-type" evidence="5">
    <location>
        <begin position="105"/>
        <end position="368"/>
    </location>
</feature>
<dbReference type="GO" id="GO:0008173">
    <property type="term" value="F:RNA methyltransferase activity"/>
    <property type="evidence" value="ECO:0007669"/>
    <property type="project" value="InterPro"/>
</dbReference>
<keyword evidence="7" id="KW-1185">Reference proteome</keyword>
<dbReference type="InterPro" id="IPR029063">
    <property type="entry name" value="SAM-dependent_MTases_sf"/>
</dbReference>
<dbReference type="CDD" id="cd02440">
    <property type="entry name" value="AdoMet_MTases"/>
    <property type="match status" value="1"/>
</dbReference>
<accession>A0A6A9QM81</accession>
<proteinExistence type="predicted"/>
<dbReference type="AlphaFoldDB" id="A0A6A9QM81"/>
<dbReference type="InterPro" id="IPR001678">
    <property type="entry name" value="MeTrfase_RsmB-F_NOP2_dom"/>
</dbReference>
<dbReference type="RefSeq" id="WP_156016994.1">
    <property type="nucleotide sequence ID" value="NZ_WGGD01000005.1"/>
</dbReference>
<gene>
    <name evidence="6" type="ORF">GC250_08220</name>
</gene>
<organism evidence="6 7">
    <name type="scientific">Sulfuracidifex metallicus DSM 6482 = JCM 9184</name>
    <dbReference type="NCBI Taxonomy" id="523847"/>
    <lineage>
        <taxon>Archaea</taxon>
        <taxon>Thermoproteota</taxon>
        <taxon>Thermoprotei</taxon>
        <taxon>Sulfolobales</taxon>
        <taxon>Sulfolobaceae</taxon>
        <taxon>Sulfuracidifex</taxon>
    </lineage>
</organism>
<dbReference type="PROSITE" id="PS51686">
    <property type="entry name" value="SAM_MT_RSMB_NOP"/>
    <property type="match status" value="1"/>
</dbReference>
<dbReference type="Pfam" id="PF01189">
    <property type="entry name" value="Methyltr_RsmB-F"/>
    <property type="match status" value="1"/>
</dbReference>
<dbReference type="GO" id="GO:0003723">
    <property type="term" value="F:RNA binding"/>
    <property type="evidence" value="ECO:0007669"/>
    <property type="project" value="UniProtKB-KW"/>
</dbReference>
<keyword evidence="4" id="KW-0694">RNA-binding</keyword>
<keyword evidence="2 6" id="KW-0808">Transferase</keyword>
<dbReference type="InterPro" id="IPR023267">
    <property type="entry name" value="RCMT"/>
</dbReference>